<dbReference type="InterPro" id="IPR018750">
    <property type="entry name" value="DUF2306_membrane"/>
</dbReference>
<feature type="transmembrane region" description="Helical" evidence="1">
    <location>
        <begin position="44"/>
        <end position="65"/>
    </location>
</feature>
<evidence type="ECO:0000313" key="3">
    <source>
        <dbReference type="Proteomes" id="UP000261174"/>
    </source>
</evidence>
<protein>
    <submittedName>
        <fullName evidence="2">DUF2306 domain-containing protein</fullName>
    </submittedName>
</protein>
<keyword evidence="1" id="KW-0472">Membrane</keyword>
<reference evidence="2 3" key="1">
    <citation type="submission" date="2018-08" db="EMBL/GenBank/DDBJ databases">
        <title>Chitinophaga sp. K20C18050901, a novel bacterium isolated from forest soil.</title>
        <authorList>
            <person name="Wang C."/>
        </authorList>
    </citation>
    <scope>NUCLEOTIDE SEQUENCE [LARGE SCALE GENOMIC DNA]</scope>
    <source>
        <strain evidence="2 3">K20C18050901</strain>
    </source>
</reference>
<accession>A0A3E1NSJ7</accession>
<feature type="transmembrane region" description="Helical" evidence="1">
    <location>
        <begin position="144"/>
        <end position="162"/>
    </location>
</feature>
<evidence type="ECO:0000256" key="1">
    <source>
        <dbReference type="SAM" id="Phobius"/>
    </source>
</evidence>
<dbReference type="EMBL" id="QTJV01000018">
    <property type="protein sequence ID" value="RFM30906.1"/>
    <property type="molecule type" value="Genomic_DNA"/>
</dbReference>
<feature type="transmembrane region" description="Helical" evidence="1">
    <location>
        <begin position="174"/>
        <end position="194"/>
    </location>
</feature>
<dbReference type="Pfam" id="PF10067">
    <property type="entry name" value="DUF2306"/>
    <property type="match status" value="1"/>
</dbReference>
<organism evidence="2 3">
    <name type="scientific">Chitinophaga silvisoli</name>
    <dbReference type="NCBI Taxonomy" id="2291814"/>
    <lineage>
        <taxon>Bacteria</taxon>
        <taxon>Pseudomonadati</taxon>
        <taxon>Bacteroidota</taxon>
        <taxon>Chitinophagia</taxon>
        <taxon>Chitinophagales</taxon>
        <taxon>Chitinophagaceae</taxon>
        <taxon>Chitinophaga</taxon>
    </lineage>
</organism>
<dbReference type="OrthoDB" id="6385003at2"/>
<dbReference type="RefSeq" id="WP_116857450.1">
    <property type="nucleotide sequence ID" value="NZ_QTJV01000018.1"/>
</dbReference>
<feature type="transmembrane region" description="Helical" evidence="1">
    <location>
        <begin position="110"/>
        <end position="132"/>
    </location>
</feature>
<proteinExistence type="predicted"/>
<sequence>MKIWLFVIICILAILIGAYPLIYVFVDHKNTFLHSKSPEILGHIVYKTAFFAHITFGGISLFIGWRQFGDKFRSKYLNLHKIIGKVYVVCVTISSLCGIYIGFYANGNSISAIGFICLGLTWFLTTVIAVIQIRKGKVINHQQLMTYSFACTFAAVTLRLWYPLLIQITKDPASSYLTVAWLCWIPNLFVAALINKANFSR</sequence>
<feature type="transmembrane region" description="Helical" evidence="1">
    <location>
        <begin position="86"/>
        <end position="104"/>
    </location>
</feature>
<dbReference type="AlphaFoldDB" id="A0A3E1NSJ7"/>
<gene>
    <name evidence="2" type="ORF">DXN04_31745</name>
</gene>
<keyword evidence="1" id="KW-0812">Transmembrane</keyword>
<comment type="caution">
    <text evidence="2">The sequence shown here is derived from an EMBL/GenBank/DDBJ whole genome shotgun (WGS) entry which is preliminary data.</text>
</comment>
<keyword evidence="1" id="KW-1133">Transmembrane helix</keyword>
<name>A0A3E1NSJ7_9BACT</name>
<keyword evidence="3" id="KW-1185">Reference proteome</keyword>
<evidence type="ECO:0000313" key="2">
    <source>
        <dbReference type="EMBL" id="RFM30906.1"/>
    </source>
</evidence>
<dbReference type="Proteomes" id="UP000261174">
    <property type="component" value="Unassembled WGS sequence"/>
</dbReference>